<evidence type="ECO:0000256" key="4">
    <source>
        <dbReference type="ARBA" id="ARBA00023002"/>
    </source>
</evidence>
<feature type="binding site" evidence="7">
    <location>
        <begin position="339"/>
        <end position="340"/>
    </location>
    <ligand>
        <name>FMN</name>
        <dbReference type="ChEBI" id="CHEBI:58210"/>
    </ligand>
</feature>
<dbReference type="SUPFAM" id="SSF51395">
    <property type="entry name" value="FMN-linked oxidoreductases"/>
    <property type="match status" value="1"/>
</dbReference>
<evidence type="ECO:0000256" key="2">
    <source>
        <dbReference type="ARBA" id="ARBA00022630"/>
    </source>
</evidence>
<sequence>MARKPIESFAEAQRIAKRRMPGPIYTALISGNEKGATIKQNPEAFSQIGWLPRVARETPEEQPLTRELATTALGMELSMPVMPGPAGAQAINPEGEVAVAKAAKAAGTAMGLSSFATKPMEAIAAANPNWLYQLYWTGTRDDILWRIERAKKSGAKALIVTLDATGGGLGRRDWGSPPIPTQIDLEAVFRFAPMALSRPGWLMKFLAQGGIPDLSVPNSANRPGKAPTFKEIYVELMSTPVPTWSDIKWLREQWDGPFVVKGLMRGEEAKRAVDIGADAVVVSNHGGNNLDSSYASIRVLPAVARAVNGQAEVWFDGGIRRGMDVAKALALGADIVLVGRLWIFGLAAGGQQGVHDLLEMIRDGLHWSLVGLGHRSFRDLSPDDVVAPDGFFFDPDTKTRLEDLQLRRTDFEPDRAVAR</sequence>
<dbReference type="InterPro" id="IPR012133">
    <property type="entry name" value="Alpha-hydoxy_acid_DH_FMN"/>
</dbReference>
<dbReference type="RefSeq" id="WP_143417274.1">
    <property type="nucleotide sequence ID" value="NZ_VJXR01000007.1"/>
</dbReference>
<feature type="binding site" evidence="7">
    <location>
        <position position="135"/>
    </location>
    <ligand>
        <name>glyoxylate</name>
        <dbReference type="ChEBI" id="CHEBI:36655"/>
    </ligand>
</feature>
<dbReference type="GO" id="GO:0016491">
    <property type="term" value="F:oxidoreductase activity"/>
    <property type="evidence" value="ECO:0007669"/>
    <property type="project" value="UniProtKB-KW"/>
</dbReference>
<evidence type="ECO:0000256" key="1">
    <source>
        <dbReference type="ARBA" id="ARBA00001917"/>
    </source>
</evidence>
<dbReference type="InterPro" id="IPR013785">
    <property type="entry name" value="Aldolase_TIM"/>
</dbReference>
<reference evidence="9 10" key="1">
    <citation type="submission" date="2019-07" db="EMBL/GenBank/DDBJ databases">
        <title>Georgenia wutianyii sp. nov. and Georgenia *** sp. nov. isolated from plateau pika (Ochotona curzoniae) in the Qinghai-Tibet plateau of China.</title>
        <authorList>
            <person name="Tian Z."/>
        </authorList>
    </citation>
    <scope>NUCLEOTIDE SEQUENCE [LARGE SCALE GENOMIC DNA]</scope>
    <source>
        <strain evidence="9 10">Z446</strain>
    </source>
</reference>
<organism evidence="9 10">
    <name type="scientific">Georgenia yuyongxinii</name>
    <dbReference type="NCBI Taxonomy" id="2589797"/>
    <lineage>
        <taxon>Bacteria</taxon>
        <taxon>Bacillati</taxon>
        <taxon>Actinomycetota</taxon>
        <taxon>Actinomycetes</taxon>
        <taxon>Micrococcales</taxon>
        <taxon>Bogoriellaceae</taxon>
        <taxon>Georgenia</taxon>
    </lineage>
</organism>
<name>A0A552WWM1_9MICO</name>
<dbReference type="Gene3D" id="3.20.20.70">
    <property type="entry name" value="Aldolase class I"/>
    <property type="match status" value="1"/>
</dbReference>
<dbReference type="PROSITE" id="PS51349">
    <property type="entry name" value="FMN_HYDROXY_ACID_DH_2"/>
    <property type="match status" value="1"/>
</dbReference>
<evidence type="ECO:0000256" key="5">
    <source>
        <dbReference type="ARBA" id="ARBA00024042"/>
    </source>
</evidence>
<evidence type="ECO:0000313" key="9">
    <source>
        <dbReference type="EMBL" id="TRW46693.1"/>
    </source>
</evidence>
<keyword evidence="4" id="KW-0560">Oxidoreductase</keyword>
<evidence type="ECO:0000313" key="10">
    <source>
        <dbReference type="Proteomes" id="UP000318693"/>
    </source>
</evidence>
<comment type="cofactor">
    <cofactor evidence="1">
        <name>FMN</name>
        <dbReference type="ChEBI" id="CHEBI:58210"/>
    </cofactor>
</comment>
<dbReference type="PIRSF" id="PIRSF000138">
    <property type="entry name" value="Al-hdrx_acd_dh"/>
    <property type="match status" value="1"/>
</dbReference>
<dbReference type="PANTHER" id="PTHR10578">
    <property type="entry name" value="S -2-HYDROXY-ACID OXIDASE-RELATED"/>
    <property type="match status" value="1"/>
</dbReference>
<comment type="similarity">
    <text evidence="5">Belongs to the FMN-dependent alpha-hydroxy acid dehydrogenase family.</text>
</comment>
<feature type="binding site" evidence="7">
    <location>
        <position position="113"/>
    </location>
    <ligand>
        <name>FMN</name>
        <dbReference type="ChEBI" id="CHEBI:58210"/>
    </ligand>
</feature>
<dbReference type="InterPro" id="IPR000262">
    <property type="entry name" value="FMN-dep_DH"/>
</dbReference>
<gene>
    <name evidence="9" type="primary">mftD</name>
    <name evidence="9" type="ORF">FJ693_04155</name>
</gene>
<evidence type="ECO:0000259" key="8">
    <source>
        <dbReference type="PROSITE" id="PS51349"/>
    </source>
</evidence>
<comment type="caution">
    <text evidence="9">The sequence shown here is derived from an EMBL/GenBank/DDBJ whole genome shotgun (WGS) entry which is preliminary data.</text>
</comment>
<dbReference type="InterPro" id="IPR037396">
    <property type="entry name" value="FMN_HAD"/>
</dbReference>
<dbReference type="Pfam" id="PF01070">
    <property type="entry name" value="FMN_dh"/>
    <property type="match status" value="1"/>
</dbReference>
<evidence type="ECO:0000256" key="7">
    <source>
        <dbReference type="PIRSR" id="PIRSR000138-2"/>
    </source>
</evidence>
<feature type="active site" description="Proton acceptor" evidence="6">
    <location>
        <position position="285"/>
    </location>
</feature>
<dbReference type="Proteomes" id="UP000318693">
    <property type="component" value="Unassembled WGS sequence"/>
</dbReference>
<feature type="binding site" evidence="7">
    <location>
        <position position="285"/>
    </location>
    <ligand>
        <name>glyoxylate</name>
        <dbReference type="ChEBI" id="CHEBI:36655"/>
    </ligand>
</feature>
<dbReference type="EMBL" id="VJXR01000007">
    <property type="protein sequence ID" value="TRW46693.1"/>
    <property type="molecule type" value="Genomic_DNA"/>
</dbReference>
<protein>
    <submittedName>
        <fullName evidence="9">Mycofactocin system-associated heme/flavin dehydrogenase</fullName>
    </submittedName>
</protein>
<dbReference type="InterPro" id="IPR023989">
    <property type="entry name" value="MftD"/>
</dbReference>
<dbReference type="PANTHER" id="PTHR10578:SF107">
    <property type="entry name" value="2-HYDROXYACID OXIDASE 1"/>
    <property type="match status" value="1"/>
</dbReference>
<keyword evidence="10" id="KW-1185">Reference proteome</keyword>
<evidence type="ECO:0000256" key="6">
    <source>
        <dbReference type="PIRSR" id="PIRSR000138-1"/>
    </source>
</evidence>
<feature type="binding site" evidence="7">
    <location>
        <position position="133"/>
    </location>
    <ligand>
        <name>FMN</name>
        <dbReference type="ChEBI" id="CHEBI:58210"/>
    </ligand>
</feature>
<feature type="binding site" evidence="7">
    <location>
        <position position="161"/>
    </location>
    <ligand>
        <name>FMN</name>
        <dbReference type="ChEBI" id="CHEBI:58210"/>
    </ligand>
</feature>
<evidence type="ECO:0000256" key="3">
    <source>
        <dbReference type="ARBA" id="ARBA00022643"/>
    </source>
</evidence>
<dbReference type="GO" id="GO:0010181">
    <property type="term" value="F:FMN binding"/>
    <property type="evidence" value="ECO:0007669"/>
    <property type="project" value="InterPro"/>
</dbReference>
<feature type="domain" description="FMN hydroxy acid dehydrogenase" evidence="8">
    <location>
        <begin position="1"/>
        <end position="390"/>
    </location>
</feature>
<feature type="binding site" evidence="7">
    <location>
        <position position="261"/>
    </location>
    <ligand>
        <name>FMN</name>
        <dbReference type="ChEBI" id="CHEBI:58210"/>
    </ligand>
</feature>
<accession>A0A552WWM1</accession>
<feature type="binding site" evidence="7">
    <location>
        <begin position="316"/>
        <end position="320"/>
    </location>
    <ligand>
        <name>FMN</name>
        <dbReference type="ChEBI" id="CHEBI:58210"/>
    </ligand>
</feature>
<proteinExistence type="inferred from homology"/>
<keyword evidence="2 7" id="KW-0285">Flavoprotein</keyword>
<feature type="binding site" evidence="7">
    <location>
        <position position="283"/>
    </location>
    <ligand>
        <name>FMN</name>
        <dbReference type="ChEBI" id="CHEBI:58210"/>
    </ligand>
</feature>
<dbReference type="AlphaFoldDB" id="A0A552WWM1"/>
<feature type="binding site" evidence="7">
    <location>
        <begin position="85"/>
        <end position="87"/>
    </location>
    <ligand>
        <name>FMN</name>
        <dbReference type="ChEBI" id="CHEBI:58210"/>
    </ligand>
</feature>
<dbReference type="CDD" id="cd02809">
    <property type="entry name" value="alpha_hydroxyacid_oxid_FMN"/>
    <property type="match status" value="1"/>
</dbReference>
<dbReference type="NCBIfam" id="TIGR03966">
    <property type="entry name" value="actino_HemFlav"/>
    <property type="match status" value="1"/>
</dbReference>
<keyword evidence="3 7" id="KW-0288">FMN</keyword>